<comment type="subunit">
    <text evidence="6">Homoheptamer.</text>
</comment>
<feature type="transmembrane region" description="Helical" evidence="6">
    <location>
        <begin position="98"/>
        <end position="123"/>
    </location>
</feature>
<evidence type="ECO:0000256" key="5">
    <source>
        <dbReference type="ARBA" id="ARBA00023136"/>
    </source>
</evidence>
<proteinExistence type="inferred from homology"/>
<keyword evidence="5 6" id="KW-0472">Membrane</keyword>
<dbReference type="Pfam" id="PF00924">
    <property type="entry name" value="MS_channel_2nd"/>
    <property type="match status" value="1"/>
</dbReference>
<evidence type="ECO:0000256" key="3">
    <source>
        <dbReference type="ARBA" id="ARBA00022692"/>
    </source>
</evidence>
<evidence type="ECO:0000259" key="7">
    <source>
        <dbReference type="Pfam" id="PF00924"/>
    </source>
</evidence>
<comment type="function">
    <text evidence="6">Mechanosensitive channel that participates in the regulation of osmotic pressure changes within the cell, opening in response to stretch forces in the membrane lipid bilayer, without the need for other proteins. Contributes to normal resistance to hypoosmotic shock. Forms an ion channel of 1.0 nanosiemens conductance with a slight preference for anions.</text>
</comment>
<dbReference type="OrthoDB" id="9814206at2"/>
<keyword evidence="6" id="KW-0407">Ion channel</keyword>
<dbReference type="EMBL" id="PHIG01000029">
    <property type="protein sequence ID" value="PJK30313.1"/>
    <property type="molecule type" value="Genomic_DNA"/>
</dbReference>
<dbReference type="SUPFAM" id="SSF82689">
    <property type="entry name" value="Mechanosensitive channel protein MscS (YggB), C-terminal domain"/>
    <property type="match status" value="1"/>
</dbReference>
<keyword evidence="6" id="KW-0406">Ion transport</keyword>
<sequence length="289" mass="31420">MENESETETAAQLDRHLERLAELLPDLAGALVLLLAFVLVGWIIGRALGSLVRRRGDRIHANFVSRLPVWIFAFLGVLLATDLLGWENLAAGLLAGGGMTALILGFAFRGVGENFLAGFFLVFSRPFRIGDLIQSGDLPQGAVTAVDLRNTHVRTADGRDIYIPNSIIFNSPLINFTRDGLRRPTFTLGVDYRAPLPEVRAAIVARVAGLEGVLETPEPRVTIASYEATHVMLEVWVWIDTFRGADFALVRTAAMEAARSAVLDNGWKLSADVSSAVELVDGRPSESGR</sequence>
<name>A0A2M9G3N1_9PROT</name>
<dbReference type="Gene3D" id="2.30.30.60">
    <property type="match status" value="1"/>
</dbReference>
<evidence type="ECO:0000313" key="8">
    <source>
        <dbReference type="EMBL" id="PJK30313.1"/>
    </source>
</evidence>
<gene>
    <name evidence="8" type="ORF">CVT23_07995</name>
</gene>
<feature type="transmembrane region" description="Helical" evidence="6">
    <location>
        <begin position="27"/>
        <end position="48"/>
    </location>
</feature>
<reference evidence="8 9" key="1">
    <citation type="submission" date="2017-11" db="EMBL/GenBank/DDBJ databases">
        <title>Draft genome sequence of Rhizobiales bacterium SY3-13.</title>
        <authorList>
            <person name="Sun C."/>
        </authorList>
    </citation>
    <scope>NUCLEOTIDE SEQUENCE [LARGE SCALE GENOMIC DNA]</scope>
    <source>
        <strain evidence="8 9">SY3-13</strain>
    </source>
</reference>
<dbReference type="InterPro" id="IPR010920">
    <property type="entry name" value="LSM_dom_sf"/>
</dbReference>
<dbReference type="GO" id="GO:0005886">
    <property type="term" value="C:plasma membrane"/>
    <property type="evidence" value="ECO:0007669"/>
    <property type="project" value="UniProtKB-SubCell"/>
</dbReference>
<feature type="domain" description="Mechanosensitive ion channel MscS" evidence="7">
    <location>
        <begin position="113"/>
        <end position="178"/>
    </location>
</feature>
<evidence type="ECO:0000256" key="4">
    <source>
        <dbReference type="ARBA" id="ARBA00022989"/>
    </source>
</evidence>
<dbReference type="InterPro" id="IPR006685">
    <property type="entry name" value="MscS_channel_2nd"/>
</dbReference>
<dbReference type="Gene3D" id="1.10.287.1260">
    <property type="match status" value="1"/>
</dbReference>
<comment type="caution">
    <text evidence="6">Lacks conserved residue(s) required for the propagation of feature annotation.</text>
</comment>
<keyword evidence="3 6" id="KW-0812">Transmembrane</keyword>
<dbReference type="RefSeq" id="WP_109795510.1">
    <property type="nucleotide sequence ID" value="NZ_PHIG01000029.1"/>
</dbReference>
<evidence type="ECO:0000256" key="6">
    <source>
        <dbReference type="RuleBase" id="RU369025"/>
    </source>
</evidence>
<organism evidence="8 9">
    <name type="scientific">Minwuia thermotolerans</name>
    <dbReference type="NCBI Taxonomy" id="2056226"/>
    <lineage>
        <taxon>Bacteria</taxon>
        <taxon>Pseudomonadati</taxon>
        <taxon>Pseudomonadota</taxon>
        <taxon>Alphaproteobacteria</taxon>
        <taxon>Minwuiales</taxon>
        <taxon>Minwuiaceae</taxon>
        <taxon>Minwuia</taxon>
    </lineage>
</organism>
<comment type="similarity">
    <text evidence="6">Belongs to the MscS (TC 1.A.23) family.</text>
</comment>
<protein>
    <recommendedName>
        <fullName evidence="6">Small-conductance mechanosensitive channel</fullName>
    </recommendedName>
</protein>
<dbReference type="InterPro" id="IPR023408">
    <property type="entry name" value="MscS_beta-dom_sf"/>
</dbReference>
<keyword evidence="6" id="KW-0997">Cell inner membrane</keyword>
<evidence type="ECO:0000256" key="1">
    <source>
        <dbReference type="ARBA" id="ARBA00004651"/>
    </source>
</evidence>
<evidence type="ECO:0000313" key="9">
    <source>
        <dbReference type="Proteomes" id="UP000229498"/>
    </source>
</evidence>
<dbReference type="GO" id="GO:0008381">
    <property type="term" value="F:mechanosensitive monoatomic ion channel activity"/>
    <property type="evidence" value="ECO:0007669"/>
    <property type="project" value="InterPro"/>
</dbReference>
<dbReference type="Proteomes" id="UP000229498">
    <property type="component" value="Unassembled WGS sequence"/>
</dbReference>
<dbReference type="InterPro" id="IPR011066">
    <property type="entry name" value="MscS_channel_C_sf"/>
</dbReference>
<keyword evidence="9" id="KW-1185">Reference proteome</keyword>
<keyword evidence="6" id="KW-0813">Transport</keyword>
<dbReference type="Gene3D" id="3.30.70.100">
    <property type="match status" value="1"/>
</dbReference>
<dbReference type="PANTHER" id="PTHR30221:SF1">
    <property type="entry name" value="SMALL-CONDUCTANCE MECHANOSENSITIVE CHANNEL"/>
    <property type="match status" value="1"/>
</dbReference>
<dbReference type="SUPFAM" id="SSF50182">
    <property type="entry name" value="Sm-like ribonucleoproteins"/>
    <property type="match status" value="1"/>
</dbReference>
<dbReference type="AlphaFoldDB" id="A0A2M9G3N1"/>
<dbReference type="InterPro" id="IPR045275">
    <property type="entry name" value="MscS_archaea/bacteria_type"/>
</dbReference>
<dbReference type="PANTHER" id="PTHR30221">
    <property type="entry name" value="SMALL-CONDUCTANCE MECHANOSENSITIVE CHANNEL"/>
    <property type="match status" value="1"/>
</dbReference>
<keyword evidence="4 6" id="KW-1133">Transmembrane helix</keyword>
<feature type="transmembrane region" description="Helical" evidence="6">
    <location>
        <begin position="69"/>
        <end position="86"/>
    </location>
</feature>
<comment type="subcellular location">
    <subcellularLocation>
        <location evidence="6">Cell inner membrane</location>
        <topology evidence="6">Multi-pass membrane protein</topology>
    </subcellularLocation>
    <subcellularLocation>
        <location evidence="1">Cell membrane</location>
        <topology evidence="1">Multi-pass membrane protein</topology>
    </subcellularLocation>
</comment>
<accession>A0A2M9G3N1</accession>
<keyword evidence="2" id="KW-1003">Cell membrane</keyword>
<evidence type="ECO:0000256" key="2">
    <source>
        <dbReference type="ARBA" id="ARBA00022475"/>
    </source>
</evidence>
<comment type="caution">
    <text evidence="8">The sequence shown here is derived from an EMBL/GenBank/DDBJ whole genome shotgun (WGS) entry which is preliminary data.</text>
</comment>